<sequence length="145" mass="16607">MESKGKIFTPIGEPKSSVILEFGFYIKDELRMMRVNSTFQFNTLMRMLRLQEQDLRDQGRDVRELLDRMGLLEYRVGRIEAHLGIGDVANAIIVAGGVPDNAAGGKKNADGRNIFIFYNFILDNNVETILQLCDKYDLQVVSYRR</sequence>
<reference evidence="1" key="1">
    <citation type="submission" date="2023-11" db="EMBL/GenBank/DDBJ databases">
        <authorList>
            <person name="Poullet M."/>
        </authorList>
    </citation>
    <scope>NUCLEOTIDE SEQUENCE</scope>
    <source>
        <strain evidence="1">E1834</strain>
    </source>
</reference>
<gene>
    <name evidence="1" type="ORF">MENTE1834_LOCUS30095</name>
</gene>
<organism evidence="1 2">
    <name type="scientific">Meloidogyne enterolobii</name>
    <name type="common">Root-knot nematode worm</name>
    <name type="synonym">Meloidogyne mayaguensis</name>
    <dbReference type="NCBI Taxonomy" id="390850"/>
    <lineage>
        <taxon>Eukaryota</taxon>
        <taxon>Metazoa</taxon>
        <taxon>Ecdysozoa</taxon>
        <taxon>Nematoda</taxon>
        <taxon>Chromadorea</taxon>
        <taxon>Rhabditida</taxon>
        <taxon>Tylenchina</taxon>
        <taxon>Tylenchomorpha</taxon>
        <taxon>Tylenchoidea</taxon>
        <taxon>Meloidogynidae</taxon>
        <taxon>Meloidogyninae</taxon>
        <taxon>Meloidogyne</taxon>
    </lineage>
</organism>
<evidence type="ECO:0000313" key="2">
    <source>
        <dbReference type="Proteomes" id="UP001497535"/>
    </source>
</evidence>
<proteinExistence type="predicted"/>
<accession>A0ACB0ZWM0</accession>
<evidence type="ECO:0000313" key="1">
    <source>
        <dbReference type="EMBL" id="CAK5082792.1"/>
    </source>
</evidence>
<dbReference type="Proteomes" id="UP001497535">
    <property type="component" value="Unassembled WGS sequence"/>
</dbReference>
<protein>
    <submittedName>
        <fullName evidence="1">Uncharacterized protein</fullName>
    </submittedName>
</protein>
<dbReference type="EMBL" id="CAVMJV010000048">
    <property type="protein sequence ID" value="CAK5082792.1"/>
    <property type="molecule type" value="Genomic_DNA"/>
</dbReference>
<keyword evidence="2" id="KW-1185">Reference proteome</keyword>
<name>A0ACB0ZWM0_MELEN</name>
<comment type="caution">
    <text evidence="1">The sequence shown here is derived from an EMBL/GenBank/DDBJ whole genome shotgun (WGS) entry which is preliminary data.</text>
</comment>